<evidence type="ECO:0000256" key="1">
    <source>
        <dbReference type="SAM" id="Phobius"/>
    </source>
</evidence>
<reference evidence="3" key="1">
    <citation type="submission" date="2017-09" db="EMBL/GenBank/DDBJ databases">
        <title>Depth-based differentiation of microbial function through sediment-hosted aquifers and enrichment of novel symbionts in the deep terrestrial subsurface.</title>
        <authorList>
            <person name="Probst A.J."/>
            <person name="Ladd B."/>
            <person name="Jarett J.K."/>
            <person name="Geller-Mcgrath D.E."/>
            <person name="Sieber C.M.K."/>
            <person name="Emerson J.B."/>
            <person name="Anantharaman K."/>
            <person name="Thomas B.C."/>
            <person name="Malmstrom R."/>
            <person name="Stieglmeier M."/>
            <person name="Klingl A."/>
            <person name="Woyke T."/>
            <person name="Ryan C.M."/>
            <person name="Banfield J.F."/>
        </authorList>
    </citation>
    <scope>NUCLEOTIDE SEQUENCE [LARGE SCALE GENOMIC DNA]</scope>
</reference>
<feature type="non-terminal residue" evidence="2">
    <location>
        <position position="1"/>
    </location>
</feature>
<gene>
    <name evidence="2" type="ORF">COS47_01205</name>
</gene>
<dbReference type="AlphaFoldDB" id="A0A2M7BYC7"/>
<protein>
    <submittedName>
        <fullName evidence="2">Uncharacterized protein</fullName>
    </submittedName>
</protein>
<organism evidence="2 3">
    <name type="scientific">Candidatus Nealsonbacteria bacterium CG03_land_8_20_14_0_80_36_12</name>
    <dbReference type="NCBI Taxonomy" id="1974701"/>
    <lineage>
        <taxon>Bacteria</taxon>
        <taxon>Candidatus Nealsoniibacteriota</taxon>
    </lineage>
</organism>
<keyword evidence="1" id="KW-0812">Transmembrane</keyword>
<keyword evidence="1" id="KW-1133">Transmembrane helix</keyword>
<name>A0A2M7BYC7_9BACT</name>
<accession>A0A2M7BYC7</accession>
<feature type="transmembrane region" description="Helical" evidence="1">
    <location>
        <begin position="22"/>
        <end position="46"/>
    </location>
</feature>
<evidence type="ECO:0000313" key="2">
    <source>
        <dbReference type="EMBL" id="PIV12691.1"/>
    </source>
</evidence>
<dbReference type="Proteomes" id="UP000230324">
    <property type="component" value="Unassembled WGS sequence"/>
</dbReference>
<proteinExistence type="predicted"/>
<keyword evidence="1" id="KW-0472">Membrane</keyword>
<dbReference type="EMBL" id="PEUV01000026">
    <property type="protein sequence ID" value="PIV12691.1"/>
    <property type="molecule type" value="Genomic_DNA"/>
</dbReference>
<sequence>LPADAGGQENYELIVEFEPQRLYYIGLFVSFGTLGACFVIMIISVIKKHNVKVKEYLQED</sequence>
<evidence type="ECO:0000313" key="3">
    <source>
        <dbReference type="Proteomes" id="UP000230324"/>
    </source>
</evidence>
<comment type="caution">
    <text evidence="2">The sequence shown here is derived from an EMBL/GenBank/DDBJ whole genome shotgun (WGS) entry which is preliminary data.</text>
</comment>